<comment type="caution">
    <text evidence="1">The sequence shown here is derived from an EMBL/GenBank/DDBJ whole genome shotgun (WGS) entry which is preliminary data.</text>
</comment>
<keyword evidence="2" id="KW-1185">Reference proteome</keyword>
<protein>
    <submittedName>
        <fullName evidence="1">Uncharacterized protein DUF3775</fullName>
    </submittedName>
</protein>
<dbReference type="RefSeq" id="WP_113884542.1">
    <property type="nucleotide sequence ID" value="NZ_QNSF01000012.1"/>
</dbReference>
<accession>A0A366JMK0</accession>
<reference evidence="1 2" key="1">
    <citation type="submission" date="2018-06" db="EMBL/GenBank/DDBJ databases">
        <title>Freshwater and sediment microbial communities from various areas in North America, analyzing microbe dynamics in response to fracking.</title>
        <authorList>
            <person name="Lamendella R."/>
        </authorList>
    </citation>
    <scope>NUCLEOTIDE SEQUENCE [LARGE SCALE GENOMIC DNA]</scope>
    <source>
        <strain evidence="1 2">14_TX</strain>
    </source>
</reference>
<proteinExistence type="predicted"/>
<dbReference type="AlphaFoldDB" id="A0A366JMK0"/>
<dbReference type="EMBL" id="QNSF01000012">
    <property type="protein sequence ID" value="RBP88973.1"/>
    <property type="molecule type" value="Genomic_DNA"/>
</dbReference>
<dbReference type="OrthoDB" id="2974776at2"/>
<dbReference type="Proteomes" id="UP000252731">
    <property type="component" value="Unassembled WGS sequence"/>
</dbReference>
<organism evidence="1 2">
    <name type="scientific">Cytobacillus firmus</name>
    <name type="common">Bacillus firmus</name>
    <dbReference type="NCBI Taxonomy" id="1399"/>
    <lineage>
        <taxon>Bacteria</taxon>
        <taxon>Bacillati</taxon>
        <taxon>Bacillota</taxon>
        <taxon>Bacilli</taxon>
        <taxon>Bacillales</taxon>
        <taxon>Bacillaceae</taxon>
        <taxon>Cytobacillus</taxon>
    </lineage>
</organism>
<evidence type="ECO:0000313" key="2">
    <source>
        <dbReference type="Proteomes" id="UP000252731"/>
    </source>
</evidence>
<sequence length="139" mass="16339">MSNQLFQGKEQIFKDVIRLAQTWKNTYESSGFEGGGFQEIQEFNESPIGQKVKAEKEALESYMASLSFDDIKMLQTIMYLGRDRDYDNDMTPEEIYNDYLESFNQRGWKTKNIETRQMTQKLPLSDYLNTGLEILNVKY</sequence>
<gene>
    <name evidence="1" type="ORF">DFO70_1124</name>
</gene>
<name>A0A366JMK0_CYTFI</name>
<evidence type="ECO:0000313" key="1">
    <source>
        <dbReference type="EMBL" id="RBP88973.1"/>
    </source>
</evidence>